<keyword evidence="1 5" id="KW-0436">Ligase</keyword>
<dbReference type="GO" id="GO:0042398">
    <property type="term" value="P:modified amino acid biosynthetic process"/>
    <property type="evidence" value="ECO:0007669"/>
    <property type="project" value="InterPro"/>
</dbReference>
<dbReference type="EMBL" id="OBDO01000006">
    <property type="protein sequence ID" value="SNX97356.1"/>
    <property type="molecule type" value="Genomic_DNA"/>
</dbReference>
<evidence type="ECO:0000256" key="5">
    <source>
        <dbReference type="HAMAP-Rule" id="MF_01609"/>
    </source>
</evidence>
<proteinExistence type="inferred from homology"/>
<keyword evidence="7" id="KW-1185">Reference proteome</keyword>
<dbReference type="EC" id="6.3.2.2" evidence="5"/>
<keyword evidence="3 5" id="KW-0067">ATP-binding</keyword>
<evidence type="ECO:0000256" key="4">
    <source>
        <dbReference type="ARBA" id="ARBA00048819"/>
    </source>
</evidence>
<dbReference type="InterPro" id="IPR014746">
    <property type="entry name" value="Gln_synth/guanido_kin_cat_dom"/>
</dbReference>
<dbReference type="NCBIfam" id="TIGR02050">
    <property type="entry name" value="gshA_cyan_rel"/>
    <property type="match status" value="1"/>
</dbReference>
<dbReference type="PANTHER" id="PTHR36510:SF1">
    <property type="entry name" value="GLUTAMATE--CYSTEINE LIGASE 2-RELATED"/>
    <property type="match status" value="1"/>
</dbReference>
<dbReference type="GO" id="GO:0005524">
    <property type="term" value="F:ATP binding"/>
    <property type="evidence" value="ECO:0007669"/>
    <property type="project" value="UniProtKB-KW"/>
</dbReference>
<evidence type="ECO:0000313" key="7">
    <source>
        <dbReference type="Proteomes" id="UP000219514"/>
    </source>
</evidence>
<comment type="function">
    <text evidence="5">ATP-dependent carboxylate-amine ligase which exhibits weak glutamate--cysteine ligase activity.</text>
</comment>
<comment type="similarity">
    <text evidence="5">Belongs to the glutamate--cysteine ligase type 2 family. YbdK subfamily.</text>
</comment>
<evidence type="ECO:0000313" key="6">
    <source>
        <dbReference type="EMBL" id="SNX97356.1"/>
    </source>
</evidence>
<dbReference type="GO" id="GO:0004357">
    <property type="term" value="F:glutamate-cysteine ligase activity"/>
    <property type="evidence" value="ECO:0007669"/>
    <property type="project" value="UniProtKB-EC"/>
</dbReference>
<dbReference type="Gene3D" id="3.30.590.20">
    <property type="match status" value="1"/>
</dbReference>
<dbReference type="SUPFAM" id="SSF55931">
    <property type="entry name" value="Glutamine synthetase/guanido kinase"/>
    <property type="match status" value="1"/>
</dbReference>
<dbReference type="HAMAP" id="MF_01609">
    <property type="entry name" value="Glu_cys_ligase_2"/>
    <property type="match status" value="1"/>
</dbReference>
<reference evidence="6 7" key="1">
    <citation type="submission" date="2017-09" db="EMBL/GenBank/DDBJ databases">
        <authorList>
            <person name="Ehlers B."/>
            <person name="Leendertz F.H."/>
        </authorList>
    </citation>
    <scope>NUCLEOTIDE SEQUENCE [LARGE SCALE GENOMIC DNA]</scope>
    <source>
        <strain evidence="6 7">DSM 46844</strain>
    </source>
</reference>
<dbReference type="RefSeq" id="WP_097207312.1">
    <property type="nucleotide sequence ID" value="NZ_JACHXB010000002.1"/>
</dbReference>
<evidence type="ECO:0000256" key="2">
    <source>
        <dbReference type="ARBA" id="ARBA00022741"/>
    </source>
</evidence>
<gene>
    <name evidence="6" type="ORF">SAMN06893097_106306</name>
</gene>
<dbReference type="AlphaFoldDB" id="A0A285EH29"/>
<sequence>MSAGPAVRPAPAPSAAAVPTVGVEEEFFLLRPDGRTAGVAPDVLAALAPGVRATAEFARCQIELSTGICRELTAVGRELSASRGAVARVAADHGVRLAAVGTPPADAPGFAALTDDDRYRRLVATVPGVTGEEITCAGQVHVGMASRDLGVAVLCRLRPWLPVLLALAGNSPFWRGHDTGWSSHRFVVQRRWPTFLPPPCCAGAAEYDERVADLVASRAALDDCGVYFWARLSPRYPTVEVRIADTCLTVSDAVLLAGLCRALVMTAVADQVAGLPVPATPDRSLVAAGYGAARRGTSAVVVDPWLGGWTRVVALLPLLLATIGPALDATGDRALIESLLTARLRRGSGAHRQRVLRRGRPRAAFVQALADTAAGSVT</sequence>
<keyword evidence="2 5" id="KW-0547">Nucleotide-binding</keyword>
<protein>
    <recommendedName>
        <fullName evidence="5">Putative glutamate--cysteine ligase 2</fullName>
        <ecNumber evidence="5">6.3.2.2</ecNumber>
    </recommendedName>
    <alternativeName>
        <fullName evidence="5">Gamma-glutamylcysteine synthetase 2</fullName>
        <shortName evidence="5">GCS 2</shortName>
        <shortName evidence="5">Gamma-GCS 2</shortName>
    </alternativeName>
</protein>
<dbReference type="InterPro" id="IPR006336">
    <property type="entry name" value="GCS2"/>
</dbReference>
<dbReference type="InterPro" id="IPR050141">
    <property type="entry name" value="GCL_type2/YbdK_subfam"/>
</dbReference>
<dbReference type="Proteomes" id="UP000219514">
    <property type="component" value="Unassembled WGS sequence"/>
</dbReference>
<evidence type="ECO:0000256" key="3">
    <source>
        <dbReference type="ARBA" id="ARBA00022840"/>
    </source>
</evidence>
<comment type="catalytic activity">
    <reaction evidence="4 5">
        <text>L-cysteine + L-glutamate + ATP = gamma-L-glutamyl-L-cysteine + ADP + phosphate + H(+)</text>
        <dbReference type="Rhea" id="RHEA:13285"/>
        <dbReference type="ChEBI" id="CHEBI:15378"/>
        <dbReference type="ChEBI" id="CHEBI:29985"/>
        <dbReference type="ChEBI" id="CHEBI:30616"/>
        <dbReference type="ChEBI" id="CHEBI:35235"/>
        <dbReference type="ChEBI" id="CHEBI:43474"/>
        <dbReference type="ChEBI" id="CHEBI:58173"/>
        <dbReference type="ChEBI" id="CHEBI:456216"/>
        <dbReference type="EC" id="6.3.2.2"/>
    </reaction>
</comment>
<name>A0A285EH29_9ACTN</name>
<evidence type="ECO:0000256" key="1">
    <source>
        <dbReference type="ARBA" id="ARBA00022598"/>
    </source>
</evidence>
<organism evidence="6 7">
    <name type="scientific">Geodermatophilus sabuli</name>
    <dbReference type="NCBI Taxonomy" id="1564158"/>
    <lineage>
        <taxon>Bacteria</taxon>
        <taxon>Bacillati</taxon>
        <taxon>Actinomycetota</taxon>
        <taxon>Actinomycetes</taxon>
        <taxon>Geodermatophilales</taxon>
        <taxon>Geodermatophilaceae</taxon>
        <taxon>Geodermatophilus</taxon>
    </lineage>
</organism>
<dbReference type="OrthoDB" id="9803842at2"/>
<dbReference type="InterPro" id="IPR011793">
    <property type="entry name" value="YbdK"/>
</dbReference>
<dbReference type="Pfam" id="PF04107">
    <property type="entry name" value="GCS2"/>
    <property type="match status" value="1"/>
</dbReference>
<dbReference type="PANTHER" id="PTHR36510">
    <property type="entry name" value="GLUTAMATE--CYSTEINE LIGASE 2-RELATED"/>
    <property type="match status" value="1"/>
</dbReference>
<accession>A0A285EH29</accession>